<evidence type="ECO:0000313" key="5">
    <source>
        <dbReference type="Proteomes" id="UP000681720"/>
    </source>
</evidence>
<feature type="non-terminal residue" evidence="4">
    <location>
        <position position="1"/>
    </location>
</feature>
<feature type="non-terminal residue" evidence="4">
    <location>
        <position position="57"/>
    </location>
</feature>
<organism evidence="4 5">
    <name type="scientific">Rotaria magnacalcarata</name>
    <dbReference type="NCBI Taxonomy" id="392030"/>
    <lineage>
        <taxon>Eukaryota</taxon>
        <taxon>Metazoa</taxon>
        <taxon>Spiralia</taxon>
        <taxon>Gnathifera</taxon>
        <taxon>Rotifera</taxon>
        <taxon>Eurotatoria</taxon>
        <taxon>Bdelloidea</taxon>
        <taxon>Philodinida</taxon>
        <taxon>Philodinidae</taxon>
        <taxon>Rotaria</taxon>
    </lineage>
</organism>
<dbReference type="EMBL" id="CAJOBJ010224383">
    <property type="protein sequence ID" value="CAF5040280.1"/>
    <property type="molecule type" value="Genomic_DNA"/>
</dbReference>
<reference evidence="4" key="1">
    <citation type="submission" date="2021-02" db="EMBL/GenBank/DDBJ databases">
        <authorList>
            <person name="Nowell W R."/>
        </authorList>
    </citation>
    <scope>NUCLEOTIDE SEQUENCE</scope>
</reference>
<protein>
    <submittedName>
        <fullName evidence="4">Uncharacterized protein</fullName>
    </submittedName>
</protein>
<dbReference type="EMBL" id="CAJOBJ010220894">
    <property type="protein sequence ID" value="CAF5032858.1"/>
    <property type="molecule type" value="Genomic_DNA"/>
</dbReference>
<dbReference type="EMBL" id="CAJOBH010155965">
    <property type="protein sequence ID" value="CAF4862354.1"/>
    <property type="molecule type" value="Genomic_DNA"/>
</dbReference>
<evidence type="ECO:0000313" key="1">
    <source>
        <dbReference type="EMBL" id="CAF4862354.1"/>
    </source>
</evidence>
<sequence>QSQTSGSIKIPTAGSAFTELFKQNTSIAQSTPEMNIGNLVFANRLNQQVVRLRKDIR</sequence>
<dbReference type="Proteomes" id="UP000681720">
    <property type="component" value="Unassembled WGS sequence"/>
</dbReference>
<proteinExistence type="predicted"/>
<accession>A0A8S3DTY6</accession>
<comment type="caution">
    <text evidence="4">The sequence shown here is derived from an EMBL/GenBank/DDBJ whole genome shotgun (WGS) entry which is preliminary data.</text>
</comment>
<evidence type="ECO:0000313" key="3">
    <source>
        <dbReference type="EMBL" id="CAF5032858.1"/>
    </source>
</evidence>
<evidence type="ECO:0000313" key="2">
    <source>
        <dbReference type="EMBL" id="CAF4869605.1"/>
    </source>
</evidence>
<gene>
    <name evidence="1" type="ORF">BYL167_LOCUS50620</name>
    <name evidence="2" type="ORF">BYL167_LOCUS50898</name>
    <name evidence="3" type="ORF">GIL414_LOCUS58990</name>
    <name evidence="4" type="ORF">GIL414_LOCUS59388</name>
</gene>
<dbReference type="AlphaFoldDB" id="A0A8S3DTY6"/>
<dbReference type="Proteomes" id="UP000681967">
    <property type="component" value="Unassembled WGS sequence"/>
</dbReference>
<dbReference type="EMBL" id="CAJOBH010158229">
    <property type="protein sequence ID" value="CAF4869605.1"/>
    <property type="molecule type" value="Genomic_DNA"/>
</dbReference>
<evidence type="ECO:0000313" key="4">
    <source>
        <dbReference type="EMBL" id="CAF5040280.1"/>
    </source>
</evidence>
<name>A0A8S3DTY6_9BILA</name>